<evidence type="ECO:0000256" key="1">
    <source>
        <dbReference type="SAM" id="Coils"/>
    </source>
</evidence>
<keyword evidence="3" id="KW-1185">Reference proteome</keyword>
<gene>
    <name evidence="2" type="ORF">DFH08DRAFT_756460</name>
</gene>
<reference evidence="2" key="1">
    <citation type="submission" date="2023-03" db="EMBL/GenBank/DDBJ databases">
        <title>Massive genome expansion in bonnet fungi (Mycena s.s.) driven by repeated elements and novel gene families across ecological guilds.</title>
        <authorList>
            <consortium name="Lawrence Berkeley National Laboratory"/>
            <person name="Harder C.B."/>
            <person name="Miyauchi S."/>
            <person name="Viragh M."/>
            <person name="Kuo A."/>
            <person name="Thoen E."/>
            <person name="Andreopoulos B."/>
            <person name="Lu D."/>
            <person name="Skrede I."/>
            <person name="Drula E."/>
            <person name="Henrissat B."/>
            <person name="Morin E."/>
            <person name="Kohler A."/>
            <person name="Barry K."/>
            <person name="LaButti K."/>
            <person name="Morin E."/>
            <person name="Salamov A."/>
            <person name="Lipzen A."/>
            <person name="Mereny Z."/>
            <person name="Hegedus B."/>
            <person name="Baldrian P."/>
            <person name="Stursova M."/>
            <person name="Weitz H."/>
            <person name="Taylor A."/>
            <person name="Grigoriev I.V."/>
            <person name="Nagy L.G."/>
            <person name="Martin F."/>
            <person name="Kauserud H."/>
        </authorList>
    </citation>
    <scope>NUCLEOTIDE SEQUENCE</scope>
    <source>
        <strain evidence="2">CBHHK002</strain>
    </source>
</reference>
<organism evidence="2 3">
    <name type="scientific">Mycena albidolilacea</name>
    <dbReference type="NCBI Taxonomy" id="1033008"/>
    <lineage>
        <taxon>Eukaryota</taxon>
        <taxon>Fungi</taxon>
        <taxon>Dikarya</taxon>
        <taxon>Basidiomycota</taxon>
        <taxon>Agaricomycotina</taxon>
        <taxon>Agaricomycetes</taxon>
        <taxon>Agaricomycetidae</taxon>
        <taxon>Agaricales</taxon>
        <taxon>Marasmiineae</taxon>
        <taxon>Mycenaceae</taxon>
        <taxon>Mycena</taxon>
    </lineage>
</organism>
<comment type="caution">
    <text evidence="2">The sequence shown here is derived from an EMBL/GenBank/DDBJ whole genome shotgun (WGS) entry which is preliminary data.</text>
</comment>
<dbReference type="Proteomes" id="UP001218218">
    <property type="component" value="Unassembled WGS sequence"/>
</dbReference>
<sequence length="88" mass="9610">MNSDIESKLVSPSRCSECGALKGLGFGSFDMPAAPGTRHRVLLNSNKPPDESELTFFRSVVLKIESSLTSLDDEIANLREKLARLEGE</sequence>
<proteinExistence type="predicted"/>
<accession>A0AAD6Z918</accession>
<evidence type="ECO:0000313" key="2">
    <source>
        <dbReference type="EMBL" id="KAJ7312490.1"/>
    </source>
</evidence>
<keyword evidence="1" id="KW-0175">Coiled coil</keyword>
<protein>
    <submittedName>
        <fullName evidence="2">Uncharacterized protein</fullName>
    </submittedName>
</protein>
<evidence type="ECO:0000313" key="3">
    <source>
        <dbReference type="Proteomes" id="UP001218218"/>
    </source>
</evidence>
<dbReference type="EMBL" id="JARIHO010000072">
    <property type="protein sequence ID" value="KAJ7312490.1"/>
    <property type="molecule type" value="Genomic_DNA"/>
</dbReference>
<dbReference type="AlphaFoldDB" id="A0AAD6Z918"/>
<feature type="coiled-coil region" evidence="1">
    <location>
        <begin position="61"/>
        <end position="88"/>
    </location>
</feature>
<name>A0AAD6Z918_9AGAR</name>